<dbReference type="EMBL" id="CADCUB010000047">
    <property type="protein sequence ID" value="CAA9315989.1"/>
    <property type="molecule type" value="Genomic_DNA"/>
</dbReference>
<protein>
    <submittedName>
        <fullName evidence="1">Uncharacterized protein</fullName>
    </submittedName>
</protein>
<dbReference type="AlphaFoldDB" id="A0A6J4KUV5"/>
<evidence type="ECO:0000313" key="1">
    <source>
        <dbReference type="EMBL" id="CAA9315989.1"/>
    </source>
</evidence>
<dbReference type="InterPro" id="IPR027396">
    <property type="entry name" value="DsrEFH-like"/>
</dbReference>
<dbReference type="Gene3D" id="3.40.1260.10">
    <property type="entry name" value="DsrEFH-like"/>
    <property type="match status" value="1"/>
</dbReference>
<proteinExistence type="predicted"/>
<gene>
    <name evidence="1" type="ORF">AVDCRST_MAG07-918</name>
</gene>
<dbReference type="InterPro" id="IPR003787">
    <property type="entry name" value="Sulphur_relay_DsrE/F-like"/>
</dbReference>
<dbReference type="SUPFAM" id="SSF75169">
    <property type="entry name" value="DsrEFH-like"/>
    <property type="match status" value="1"/>
</dbReference>
<feature type="non-terminal residue" evidence="1">
    <location>
        <position position="1"/>
    </location>
</feature>
<dbReference type="Pfam" id="PF02635">
    <property type="entry name" value="DsrE"/>
    <property type="match status" value="1"/>
</dbReference>
<accession>A0A6J4KUV5</accession>
<name>A0A6J4KUV5_9ACTN</name>
<organism evidence="1">
    <name type="scientific">uncultured Frankineae bacterium</name>
    <dbReference type="NCBI Taxonomy" id="437475"/>
    <lineage>
        <taxon>Bacteria</taxon>
        <taxon>Bacillati</taxon>
        <taxon>Actinomycetota</taxon>
        <taxon>Actinomycetes</taxon>
        <taxon>Frankiales</taxon>
        <taxon>environmental samples</taxon>
    </lineage>
</organism>
<sequence length="109" mass="11668">GSDDPESVLLSYLMGVEALRKGKQVLLWLTKDGVHVATEGFAARVDVPDAPKVADLHSEYVDSGGRFYACPVCVKTRGLTDAVWVSTAEVKGAPSVYEFAEGGALTFNY</sequence>
<reference evidence="1" key="1">
    <citation type="submission" date="2020-02" db="EMBL/GenBank/DDBJ databases">
        <authorList>
            <person name="Meier V. D."/>
        </authorList>
    </citation>
    <scope>NUCLEOTIDE SEQUENCE</scope>
    <source>
        <strain evidence="1">AVDCRST_MAG07</strain>
    </source>
</reference>